<gene>
    <name evidence="1" type="ORF">IV433_01420</name>
</gene>
<comment type="caution">
    <text evidence="1">The sequence shown here is derived from an EMBL/GenBank/DDBJ whole genome shotgun (WGS) entry which is preliminary data.</text>
</comment>
<evidence type="ECO:0008006" key="3">
    <source>
        <dbReference type="Google" id="ProtNLM"/>
    </source>
</evidence>
<organism evidence="1 2">
    <name type="scientific">Rahnella laticis</name>
    <dbReference type="NCBI Taxonomy" id="2787622"/>
    <lineage>
        <taxon>Bacteria</taxon>
        <taxon>Pseudomonadati</taxon>
        <taxon>Pseudomonadota</taxon>
        <taxon>Gammaproteobacteria</taxon>
        <taxon>Enterobacterales</taxon>
        <taxon>Yersiniaceae</taxon>
        <taxon>Rahnella</taxon>
    </lineage>
</organism>
<keyword evidence="2" id="KW-1185">Reference proteome</keyword>
<dbReference type="EMBL" id="JADOBI010000001">
    <property type="protein sequence ID" value="MBF7978064.1"/>
    <property type="molecule type" value="Genomic_DNA"/>
</dbReference>
<evidence type="ECO:0000313" key="1">
    <source>
        <dbReference type="EMBL" id="MBF7978064.1"/>
    </source>
</evidence>
<protein>
    <recommendedName>
        <fullName evidence="3">ClpX-type ZB domain-containing protein</fullName>
    </recommendedName>
</protein>
<reference evidence="1 2" key="1">
    <citation type="submission" date="2020-11" db="EMBL/GenBank/DDBJ databases">
        <title>Taxonomic investigation of Rahnella strains.</title>
        <authorList>
            <person name="Lee S.D."/>
        </authorList>
    </citation>
    <scope>NUCLEOTIDE SEQUENCE [LARGE SCALE GENOMIC DNA]</scope>
    <source>
        <strain evidence="1 2">SAP-17</strain>
    </source>
</reference>
<proteinExistence type="predicted"/>
<dbReference type="Proteomes" id="UP000636811">
    <property type="component" value="Unassembled WGS sequence"/>
</dbReference>
<dbReference type="RefSeq" id="WP_195812741.1">
    <property type="nucleotide sequence ID" value="NZ_JADOBI010000001.1"/>
</dbReference>
<evidence type="ECO:0000313" key="2">
    <source>
        <dbReference type="Proteomes" id="UP000636811"/>
    </source>
</evidence>
<sequence length="98" mass="11184">MSISTTNYEFSKYEPDPKTLCCLCKESCAPSHLITVPEDKNICIKCAELLGEIAAENREKIKDSEIEKMLSIESEMPDSYQPYDLMTALYDAGYRKME</sequence>
<name>A0ABS0E056_9GAMM</name>
<accession>A0ABS0E056</accession>